<feature type="transmembrane region" description="Helical" evidence="6">
    <location>
        <begin position="267"/>
        <end position="285"/>
    </location>
</feature>
<accession>A0A410PUH8</accession>
<feature type="transmembrane region" description="Helical" evidence="6">
    <location>
        <begin position="212"/>
        <end position="231"/>
    </location>
</feature>
<feature type="transmembrane region" description="Helical" evidence="6">
    <location>
        <begin position="66"/>
        <end position="87"/>
    </location>
</feature>
<feature type="transmembrane region" description="Helical" evidence="6">
    <location>
        <begin position="93"/>
        <end position="113"/>
    </location>
</feature>
<comment type="subcellular location">
    <subcellularLocation>
        <location evidence="1">Membrane</location>
        <topology evidence="1">Multi-pass membrane protein</topology>
    </subcellularLocation>
</comment>
<dbReference type="SUPFAM" id="SSF103481">
    <property type="entry name" value="Multidrug resistance efflux transporter EmrE"/>
    <property type="match status" value="2"/>
</dbReference>
<feature type="domain" description="EamA" evidence="7">
    <location>
        <begin position="6"/>
        <end position="138"/>
    </location>
</feature>
<keyword evidence="5 6" id="KW-0472">Membrane</keyword>
<dbReference type="KEGG" id="amij:EQM06_04840"/>
<gene>
    <name evidence="8" type="ORF">EQM06_04840</name>
</gene>
<evidence type="ECO:0000256" key="4">
    <source>
        <dbReference type="ARBA" id="ARBA00022989"/>
    </source>
</evidence>
<evidence type="ECO:0000259" key="7">
    <source>
        <dbReference type="Pfam" id="PF00892"/>
    </source>
</evidence>
<sequence length="302" mass="33896">MKRVGIYIFLTAFLFGTMEVALKLAGNGMDSFQLTFWRFFIGGILLMPFAFNEIRINQTRLELKDFGYLLIVGILCIPISMLFFQLGVMRSNASTASVIMCINPLFTMIFAHFMSDEKFSKKKMIVMIWGIAGLFFMVRPWNIQEGNTPIGMLFMLIAAATFGLYTVAGKNSIKKMGIMAQTSISFILGSGVLLVIMLFLHKPVFRGVADNLVLVLYIGIFVTGLGYYFYFAAIKLSDATTGSIAFFIKPAIAPVIAVIILGDKLLWNTYLGIALILIASYLNIYNKKTEDRNIEQEQIEFK</sequence>
<feature type="transmembrane region" description="Helical" evidence="6">
    <location>
        <begin position="180"/>
        <end position="200"/>
    </location>
</feature>
<dbReference type="OrthoDB" id="9813604at2"/>
<evidence type="ECO:0000256" key="5">
    <source>
        <dbReference type="ARBA" id="ARBA00023136"/>
    </source>
</evidence>
<feature type="domain" description="EamA" evidence="7">
    <location>
        <begin position="150"/>
        <end position="284"/>
    </location>
</feature>
<dbReference type="GO" id="GO:0016020">
    <property type="term" value="C:membrane"/>
    <property type="evidence" value="ECO:0007669"/>
    <property type="project" value="UniProtKB-SubCell"/>
</dbReference>
<feature type="transmembrane region" description="Helical" evidence="6">
    <location>
        <begin position="243"/>
        <end position="261"/>
    </location>
</feature>
<dbReference type="EMBL" id="CP035281">
    <property type="protein sequence ID" value="QAT42602.1"/>
    <property type="molecule type" value="Genomic_DNA"/>
</dbReference>
<organism evidence="8 9">
    <name type="scientific">Aminipila luticellarii</name>
    <dbReference type="NCBI Taxonomy" id="2507160"/>
    <lineage>
        <taxon>Bacteria</taxon>
        <taxon>Bacillati</taxon>
        <taxon>Bacillota</taxon>
        <taxon>Clostridia</taxon>
        <taxon>Peptostreptococcales</taxon>
        <taxon>Anaerovoracaceae</taxon>
        <taxon>Aminipila</taxon>
    </lineage>
</organism>
<name>A0A410PUH8_9FIRM</name>
<dbReference type="AlphaFoldDB" id="A0A410PUH8"/>
<evidence type="ECO:0000256" key="1">
    <source>
        <dbReference type="ARBA" id="ARBA00004141"/>
    </source>
</evidence>
<dbReference type="InterPro" id="IPR000620">
    <property type="entry name" value="EamA_dom"/>
</dbReference>
<keyword evidence="9" id="KW-1185">Reference proteome</keyword>
<evidence type="ECO:0000313" key="9">
    <source>
        <dbReference type="Proteomes" id="UP000287601"/>
    </source>
</evidence>
<feature type="transmembrane region" description="Helical" evidence="6">
    <location>
        <begin position="35"/>
        <end position="54"/>
    </location>
</feature>
<feature type="transmembrane region" description="Helical" evidence="6">
    <location>
        <begin position="125"/>
        <end position="143"/>
    </location>
</feature>
<keyword evidence="4 6" id="KW-1133">Transmembrane helix</keyword>
<evidence type="ECO:0000256" key="6">
    <source>
        <dbReference type="SAM" id="Phobius"/>
    </source>
</evidence>
<dbReference type="InterPro" id="IPR050638">
    <property type="entry name" value="AA-Vitamin_Transporters"/>
</dbReference>
<feature type="transmembrane region" description="Helical" evidence="6">
    <location>
        <begin position="149"/>
        <end position="168"/>
    </location>
</feature>
<dbReference type="PANTHER" id="PTHR32322:SF2">
    <property type="entry name" value="EAMA DOMAIN-CONTAINING PROTEIN"/>
    <property type="match status" value="1"/>
</dbReference>
<evidence type="ECO:0000256" key="2">
    <source>
        <dbReference type="ARBA" id="ARBA00007362"/>
    </source>
</evidence>
<dbReference type="Pfam" id="PF00892">
    <property type="entry name" value="EamA"/>
    <property type="match status" value="2"/>
</dbReference>
<evidence type="ECO:0000313" key="8">
    <source>
        <dbReference type="EMBL" id="QAT42602.1"/>
    </source>
</evidence>
<comment type="similarity">
    <text evidence="2">Belongs to the EamA transporter family.</text>
</comment>
<keyword evidence="3 6" id="KW-0812">Transmembrane</keyword>
<dbReference type="RefSeq" id="WP_128745252.1">
    <property type="nucleotide sequence ID" value="NZ_CP035281.1"/>
</dbReference>
<dbReference type="InterPro" id="IPR037185">
    <property type="entry name" value="EmrE-like"/>
</dbReference>
<protein>
    <submittedName>
        <fullName evidence="8">EamA family transporter</fullName>
    </submittedName>
</protein>
<reference evidence="8 9" key="1">
    <citation type="submission" date="2019-01" db="EMBL/GenBank/DDBJ databases">
        <title>Draft genomes of a novel of Aminipila strains.</title>
        <authorList>
            <person name="Ma S."/>
        </authorList>
    </citation>
    <scope>NUCLEOTIDE SEQUENCE [LARGE SCALE GENOMIC DNA]</scope>
    <source>
        <strain evidence="9">JN-39</strain>
    </source>
</reference>
<dbReference type="Proteomes" id="UP000287601">
    <property type="component" value="Chromosome"/>
</dbReference>
<proteinExistence type="inferred from homology"/>
<dbReference type="PANTHER" id="PTHR32322">
    <property type="entry name" value="INNER MEMBRANE TRANSPORTER"/>
    <property type="match status" value="1"/>
</dbReference>
<evidence type="ECO:0000256" key="3">
    <source>
        <dbReference type="ARBA" id="ARBA00022692"/>
    </source>
</evidence>